<protein>
    <submittedName>
        <fullName evidence="1">Uncharacterized protein</fullName>
    </submittedName>
</protein>
<evidence type="ECO:0000313" key="2">
    <source>
        <dbReference type="Proteomes" id="UP000325577"/>
    </source>
</evidence>
<dbReference type="EMBL" id="CM018046">
    <property type="protein sequence ID" value="KAA8526799.1"/>
    <property type="molecule type" value="Genomic_DNA"/>
</dbReference>
<name>A0A5J5A8Z7_9ASTE</name>
<accession>A0A5J5A8Z7</accession>
<evidence type="ECO:0000313" key="1">
    <source>
        <dbReference type="EMBL" id="KAA8526799.1"/>
    </source>
</evidence>
<proteinExistence type="predicted"/>
<dbReference type="AlphaFoldDB" id="A0A5J5A8Z7"/>
<sequence>MDRNMGEGWEPDAGFFHVHLRGFYKLGPTEITFCPEKYYGNWRIAISISTCFVTMLEGGEATAKLLAI</sequence>
<gene>
    <name evidence="1" type="ORF">F0562_008972</name>
</gene>
<dbReference type="Proteomes" id="UP000325577">
    <property type="component" value="Linkage Group LG3"/>
</dbReference>
<reference evidence="1 2" key="1">
    <citation type="submission" date="2019-09" db="EMBL/GenBank/DDBJ databases">
        <title>A chromosome-level genome assembly of the Chinese tupelo Nyssa sinensis.</title>
        <authorList>
            <person name="Yang X."/>
            <person name="Kang M."/>
            <person name="Yang Y."/>
            <person name="Xiong H."/>
            <person name="Wang M."/>
            <person name="Zhang Z."/>
            <person name="Wang Z."/>
            <person name="Wu H."/>
            <person name="Ma T."/>
            <person name="Liu J."/>
            <person name="Xi Z."/>
        </authorList>
    </citation>
    <scope>NUCLEOTIDE SEQUENCE [LARGE SCALE GENOMIC DNA]</scope>
    <source>
        <strain evidence="1">J267</strain>
        <tissue evidence="1">Leaf</tissue>
    </source>
</reference>
<organism evidence="1 2">
    <name type="scientific">Nyssa sinensis</name>
    <dbReference type="NCBI Taxonomy" id="561372"/>
    <lineage>
        <taxon>Eukaryota</taxon>
        <taxon>Viridiplantae</taxon>
        <taxon>Streptophyta</taxon>
        <taxon>Embryophyta</taxon>
        <taxon>Tracheophyta</taxon>
        <taxon>Spermatophyta</taxon>
        <taxon>Magnoliopsida</taxon>
        <taxon>eudicotyledons</taxon>
        <taxon>Gunneridae</taxon>
        <taxon>Pentapetalae</taxon>
        <taxon>asterids</taxon>
        <taxon>Cornales</taxon>
        <taxon>Nyssaceae</taxon>
        <taxon>Nyssa</taxon>
    </lineage>
</organism>
<keyword evidence="2" id="KW-1185">Reference proteome</keyword>